<name>A0A5B7I662_PORTR</name>
<comment type="caution">
    <text evidence="1">The sequence shown here is derived from an EMBL/GenBank/DDBJ whole genome shotgun (WGS) entry which is preliminary data.</text>
</comment>
<sequence length="35" mass="3998">MELPEYVKPRAFPYRVEPRFAGKLTSSQVNQSLGT</sequence>
<keyword evidence="2" id="KW-1185">Reference proteome</keyword>
<dbReference type="EMBL" id="VSRR010044726">
    <property type="protein sequence ID" value="MPC76977.1"/>
    <property type="molecule type" value="Genomic_DNA"/>
</dbReference>
<evidence type="ECO:0000313" key="1">
    <source>
        <dbReference type="EMBL" id="MPC76977.1"/>
    </source>
</evidence>
<proteinExistence type="predicted"/>
<dbReference type="Proteomes" id="UP000324222">
    <property type="component" value="Unassembled WGS sequence"/>
</dbReference>
<dbReference type="AlphaFoldDB" id="A0A5B7I662"/>
<accession>A0A5B7I662</accession>
<organism evidence="1 2">
    <name type="scientific">Portunus trituberculatus</name>
    <name type="common">Swimming crab</name>
    <name type="synonym">Neptunus trituberculatus</name>
    <dbReference type="NCBI Taxonomy" id="210409"/>
    <lineage>
        <taxon>Eukaryota</taxon>
        <taxon>Metazoa</taxon>
        <taxon>Ecdysozoa</taxon>
        <taxon>Arthropoda</taxon>
        <taxon>Crustacea</taxon>
        <taxon>Multicrustacea</taxon>
        <taxon>Malacostraca</taxon>
        <taxon>Eumalacostraca</taxon>
        <taxon>Eucarida</taxon>
        <taxon>Decapoda</taxon>
        <taxon>Pleocyemata</taxon>
        <taxon>Brachyura</taxon>
        <taxon>Eubrachyura</taxon>
        <taxon>Portunoidea</taxon>
        <taxon>Portunidae</taxon>
        <taxon>Portuninae</taxon>
        <taxon>Portunus</taxon>
    </lineage>
</organism>
<protein>
    <submittedName>
        <fullName evidence="1">Uncharacterized protein</fullName>
    </submittedName>
</protein>
<evidence type="ECO:0000313" key="2">
    <source>
        <dbReference type="Proteomes" id="UP000324222"/>
    </source>
</evidence>
<reference evidence="1 2" key="1">
    <citation type="submission" date="2019-05" db="EMBL/GenBank/DDBJ databases">
        <title>Another draft genome of Portunus trituberculatus and its Hox gene families provides insights of decapod evolution.</title>
        <authorList>
            <person name="Jeong J.-H."/>
            <person name="Song I."/>
            <person name="Kim S."/>
            <person name="Choi T."/>
            <person name="Kim D."/>
            <person name="Ryu S."/>
            <person name="Kim W."/>
        </authorList>
    </citation>
    <scope>NUCLEOTIDE SEQUENCE [LARGE SCALE GENOMIC DNA]</scope>
    <source>
        <tissue evidence="1">Muscle</tissue>
    </source>
</reference>
<gene>
    <name evidence="1" type="ORF">E2C01_071414</name>
</gene>